<keyword evidence="1" id="KW-0378">Hydrolase</keyword>
<dbReference type="SUPFAM" id="SSF52266">
    <property type="entry name" value="SGNH hydrolase"/>
    <property type="match status" value="1"/>
</dbReference>
<proteinExistence type="predicted"/>
<comment type="caution">
    <text evidence="1">The sequence shown here is derived from an EMBL/GenBank/DDBJ whole genome shotgun (WGS) entry which is preliminary data.</text>
</comment>
<dbReference type="GO" id="GO:0016787">
    <property type="term" value="F:hydrolase activity"/>
    <property type="evidence" value="ECO:0007669"/>
    <property type="project" value="UniProtKB-KW"/>
</dbReference>
<dbReference type="Proteomes" id="UP001276854">
    <property type="component" value="Unassembled WGS sequence"/>
</dbReference>
<name>A0ABU4GT48_9CLOT</name>
<gene>
    <name evidence="1" type="ORF">RZO55_24570</name>
</gene>
<accession>A0ABU4GT48</accession>
<evidence type="ECO:0000313" key="1">
    <source>
        <dbReference type="EMBL" id="MDW2800749.1"/>
    </source>
</evidence>
<organism evidence="1 2">
    <name type="scientific">Clostridium boliviensis</name>
    <dbReference type="NCBI Taxonomy" id="318465"/>
    <lineage>
        <taxon>Bacteria</taxon>
        <taxon>Bacillati</taxon>
        <taxon>Bacillota</taxon>
        <taxon>Clostridia</taxon>
        <taxon>Eubacteriales</taxon>
        <taxon>Clostridiaceae</taxon>
        <taxon>Clostridium</taxon>
    </lineage>
</organism>
<sequence>MRKFAKIIGFWGSFLLLLIQCSYLFMPKKNTVEDGMADRDIHANGVLAEPSDSLDVVVVGDSEGFSSISPMVMWKDHGITSFVCSQSGQHAVEAYYMLKMVLKRQNPKLIILETDLFYHHRDLQTELSRSLEKASQYYLPVFRYHDRWKNLTSRDWKQEWDFSQTDFMKGFLPSKKIAAYKGGEYMNKSDGREPLDQTVTFWTDKIVRLCRDKHINLLLVGVTAPKNWDYSRHNTVNDYALKNKVPYLDLNLITKELKMDWSKDSRDEGDHLNTSGANKVSRYLGGYLAEYYRLTDHRSDLKYSEWNKELGQYMINSSGKETTS</sequence>
<keyword evidence="2" id="KW-1185">Reference proteome</keyword>
<dbReference type="EMBL" id="JAWONS010000329">
    <property type="protein sequence ID" value="MDW2800749.1"/>
    <property type="molecule type" value="Genomic_DNA"/>
</dbReference>
<protein>
    <submittedName>
        <fullName evidence="1">SGNH/GDSL hydrolase family protein</fullName>
    </submittedName>
</protein>
<dbReference type="RefSeq" id="WP_318066910.1">
    <property type="nucleotide sequence ID" value="NZ_JAWONS010000329.1"/>
</dbReference>
<reference evidence="1 2" key="1">
    <citation type="submission" date="2023-10" db="EMBL/GenBank/DDBJ databases">
        <title>A novel Glycoside Hydrolase 43-Like Enzyme from Clostrdium boliviensis is an Endo-xylanase, and a Candidate for Xylooligosaccharides Production from Different Xylan Substrates.</title>
        <authorList>
            <person name="Alvarez M.T."/>
            <person name="Rocabado-Villegas L.R."/>
            <person name="Salas-Veizaga D.M."/>
            <person name="Linares-Pasten J.A."/>
            <person name="Gudmundsdottir E.E."/>
            <person name="Hreggvidsson G.O."/>
            <person name="Adlercreutz P."/>
            <person name="Nordberg Karlsson E."/>
        </authorList>
    </citation>
    <scope>NUCLEOTIDE SEQUENCE [LARGE SCALE GENOMIC DNA]</scope>
    <source>
        <strain evidence="1 2">E-1</strain>
    </source>
</reference>
<evidence type="ECO:0000313" key="2">
    <source>
        <dbReference type="Proteomes" id="UP001276854"/>
    </source>
</evidence>